<keyword evidence="3" id="KW-1185">Reference proteome</keyword>
<evidence type="ECO:0000256" key="1">
    <source>
        <dbReference type="SAM" id="Phobius"/>
    </source>
</evidence>
<evidence type="ECO:0000313" key="3">
    <source>
        <dbReference type="Proteomes" id="UP000632138"/>
    </source>
</evidence>
<keyword evidence="1" id="KW-1133">Transmembrane helix</keyword>
<feature type="transmembrane region" description="Helical" evidence="1">
    <location>
        <begin position="29"/>
        <end position="50"/>
    </location>
</feature>
<evidence type="ECO:0000313" key="2">
    <source>
        <dbReference type="EMBL" id="MBM2616903.1"/>
    </source>
</evidence>
<proteinExistence type="predicted"/>
<name>A0ABS2AAQ5_9ACTN</name>
<reference evidence="2 3" key="1">
    <citation type="submission" date="2021-01" db="EMBL/GenBank/DDBJ databases">
        <title>Actinoplanes sp. nov. LDG1-06 isolated from lichen.</title>
        <authorList>
            <person name="Saeng-In P."/>
            <person name="Phongsopitanun W."/>
            <person name="Kanchanasin P."/>
            <person name="Yuki M."/>
            <person name="Kudo T."/>
            <person name="Ohkuma M."/>
            <person name="Tanasupawat S."/>
        </authorList>
    </citation>
    <scope>NUCLEOTIDE SEQUENCE [LARGE SCALE GENOMIC DNA]</scope>
    <source>
        <strain evidence="2 3">LDG1-06</strain>
    </source>
</reference>
<dbReference type="Proteomes" id="UP000632138">
    <property type="component" value="Unassembled WGS sequence"/>
</dbReference>
<sequence>MLLLLLVLPAAIVVTWFVLWWRGTRPVRLWFAAVSVVGVLMTCAWGYYLFKYVPEPLAPPPPGGSDGIHWARSMSTIPDSAVLVAGNAVLGLIVAVPLAAITAVADLARSPKTPDPAHEEAADALERWGRANGYL</sequence>
<dbReference type="RefSeq" id="WP_203376933.1">
    <property type="nucleotide sequence ID" value="NZ_JAENHP010000004.1"/>
</dbReference>
<organism evidence="2 3">
    <name type="scientific">Paractinoplanes ovalisporus</name>
    <dbReference type="NCBI Taxonomy" id="2810368"/>
    <lineage>
        <taxon>Bacteria</taxon>
        <taxon>Bacillati</taxon>
        <taxon>Actinomycetota</taxon>
        <taxon>Actinomycetes</taxon>
        <taxon>Micromonosporales</taxon>
        <taxon>Micromonosporaceae</taxon>
        <taxon>Paractinoplanes</taxon>
    </lineage>
</organism>
<feature type="transmembrane region" description="Helical" evidence="1">
    <location>
        <begin position="6"/>
        <end position="22"/>
    </location>
</feature>
<keyword evidence="1" id="KW-0812">Transmembrane</keyword>
<comment type="caution">
    <text evidence="2">The sequence shown here is derived from an EMBL/GenBank/DDBJ whole genome shotgun (WGS) entry which is preliminary data.</text>
</comment>
<keyword evidence="1" id="KW-0472">Membrane</keyword>
<accession>A0ABS2AAQ5</accession>
<protein>
    <submittedName>
        <fullName evidence="2">Uncharacterized protein</fullName>
    </submittedName>
</protein>
<feature type="transmembrane region" description="Helical" evidence="1">
    <location>
        <begin position="81"/>
        <end position="105"/>
    </location>
</feature>
<dbReference type="EMBL" id="JAENHP010000004">
    <property type="protein sequence ID" value="MBM2616903.1"/>
    <property type="molecule type" value="Genomic_DNA"/>
</dbReference>
<gene>
    <name evidence="2" type="ORF">JIG36_15195</name>
</gene>